<keyword evidence="2" id="KW-0496">Mitochondrion</keyword>
<comment type="subcellular location">
    <subcellularLocation>
        <location evidence="1">Mitochondrion</location>
    </subcellularLocation>
</comment>
<dbReference type="AlphaFoldDB" id="A0AAW0ZAL7"/>
<evidence type="ECO:0000256" key="4">
    <source>
        <dbReference type="SAM" id="MobiDB-lite"/>
    </source>
</evidence>
<dbReference type="EMBL" id="JAWNGG020000317">
    <property type="protein sequence ID" value="KAK9294428.1"/>
    <property type="molecule type" value="Genomic_DNA"/>
</dbReference>
<keyword evidence="6" id="KW-1185">Reference proteome</keyword>
<feature type="region of interest" description="Disordered" evidence="4">
    <location>
        <begin position="1"/>
        <end position="21"/>
    </location>
</feature>
<gene>
    <name evidence="5" type="ORF">QLX08_010950</name>
</gene>
<dbReference type="InterPro" id="IPR036549">
    <property type="entry name" value="CX6/COA6-like_sf"/>
</dbReference>
<protein>
    <submittedName>
        <fullName evidence="5">Uncharacterized protein</fullName>
    </submittedName>
</protein>
<dbReference type="SUPFAM" id="SSF47694">
    <property type="entry name" value="Cytochrome c oxidase subunit h"/>
    <property type="match status" value="1"/>
</dbReference>
<sequence length="134" mass="16074">MDSDKNNKINISDSQNKDEDNTHYTYLTNIDNTTDEKIQKRKITITVDEDDPCLKRDVDEKKRAKSVFLGEDPRFQQQNQTLRCWVMYHDFYRCERILGEGSDVCTWFKQVFTSVCPNDWIRRWDELRVEGKLI</sequence>
<dbReference type="InterPro" id="IPR048280">
    <property type="entry name" value="COX6B-like"/>
</dbReference>
<dbReference type="Proteomes" id="UP001432146">
    <property type="component" value="Unassembled WGS sequence"/>
</dbReference>
<dbReference type="InterPro" id="IPR003213">
    <property type="entry name" value="Cyt_c_oxidase_su6B"/>
</dbReference>
<name>A0AAW0ZAL7_9HYME</name>
<dbReference type="GO" id="GO:0005739">
    <property type="term" value="C:mitochondrion"/>
    <property type="evidence" value="ECO:0007669"/>
    <property type="project" value="UniProtKB-SubCell"/>
</dbReference>
<evidence type="ECO:0000256" key="1">
    <source>
        <dbReference type="ARBA" id="ARBA00004173"/>
    </source>
</evidence>
<dbReference type="CDD" id="cd00926">
    <property type="entry name" value="Cyt_c_Oxidase_VIb"/>
    <property type="match status" value="1"/>
</dbReference>
<reference evidence="5 6" key="1">
    <citation type="submission" date="2024-05" db="EMBL/GenBank/DDBJ databases">
        <title>The nuclear and mitochondrial genome assemblies of Tetragonisca angustula (Apidae: Meliponini), a tiny yet remarkable pollinator in the Neotropics.</title>
        <authorList>
            <person name="Ferrari R."/>
            <person name="Ricardo P.C."/>
            <person name="Dias F.C."/>
            <person name="Araujo N.S."/>
            <person name="Soares D.O."/>
            <person name="Zhou Q.-S."/>
            <person name="Zhu C.-D."/>
            <person name="Coutinho L."/>
            <person name="Airas M.C."/>
            <person name="Batista T.M."/>
        </authorList>
    </citation>
    <scope>NUCLEOTIDE SEQUENCE [LARGE SCALE GENOMIC DNA]</scope>
    <source>
        <strain evidence="5">ASF017062</strain>
        <tissue evidence="5">Abdomen</tissue>
    </source>
</reference>
<dbReference type="Pfam" id="PF02297">
    <property type="entry name" value="COX6B"/>
    <property type="match status" value="1"/>
</dbReference>
<accession>A0AAW0ZAL7</accession>
<proteinExistence type="predicted"/>
<comment type="caution">
    <text evidence="5">The sequence shown here is derived from an EMBL/GenBank/DDBJ whole genome shotgun (WGS) entry which is preliminary data.</text>
</comment>
<evidence type="ECO:0000256" key="2">
    <source>
        <dbReference type="ARBA" id="ARBA00023128"/>
    </source>
</evidence>
<organism evidence="5 6">
    <name type="scientific">Tetragonisca angustula</name>
    <dbReference type="NCBI Taxonomy" id="166442"/>
    <lineage>
        <taxon>Eukaryota</taxon>
        <taxon>Metazoa</taxon>
        <taxon>Ecdysozoa</taxon>
        <taxon>Arthropoda</taxon>
        <taxon>Hexapoda</taxon>
        <taxon>Insecta</taxon>
        <taxon>Pterygota</taxon>
        <taxon>Neoptera</taxon>
        <taxon>Endopterygota</taxon>
        <taxon>Hymenoptera</taxon>
        <taxon>Apocrita</taxon>
        <taxon>Aculeata</taxon>
        <taxon>Apoidea</taxon>
        <taxon>Anthophila</taxon>
        <taxon>Apidae</taxon>
        <taxon>Tetragonisca</taxon>
    </lineage>
</organism>
<evidence type="ECO:0000256" key="3">
    <source>
        <dbReference type="ARBA" id="ARBA00023157"/>
    </source>
</evidence>
<evidence type="ECO:0000313" key="6">
    <source>
        <dbReference type="Proteomes" id="UP001432146"/>
    </source>
</evidence>
<keyword evidence="3" id="KW-1015">Disulfide bond</keyword>
<dbReference type="Gene3D" id="1.10.10.140">
    <property type="entry name" value="Cytochrome c oxidase, subunit VIb"/>
    <property type="match status" value="1"/>
</dbReference>
<dbReference type="PANTHER" id="PTHR11387">
    <property type="entry name" value="CYTOCHROME C OXIDASE SUBUNIT 6B"/>
    <property type="match status" value="1"/>
</dbReference>
<evidence type="ECO:0000313" key="5">
    <source>
        <dbReference type="EMBL" id="KAK9294428.1"/>
    </source>
</evidence>
<dbReference type="GO" id="GO:0045277">
    <property type="term" value="C:respiratory chain complex IV"/>
    <property type="evidence" value="ECO:0007669"/>
    <property type="project" value="InterPro"/>
</dbReference>